<dbReference type="RefSeq" id="WP_211421837.1">
    <property type="nucleotide sequence ID" value="NZ_CP072642.1"/>
</dbReference>
<proteinExistence type="predicted"/>
<accession>A0ABX8AXN5</accession>
<dbReference type="PANTHER" id="PTHR33371">
    <property type="entry name" value="INTERMEMBRANE PHOSPHOLIPID TRANSPORT SYSTEM BINDING PROTEIN MLAD-RELATED"/>
    <property type="match status" value="1"/>
</dbReference>
<organism evidence="4 5">
    <name type="scientific">Chloracidobacterium sp. N</name>
    <dbReference type="NCBI Taxonomy" id="2821540"/>
    <lineage>
        <taxon>Bacteria</taxon>
        <taxon>Pseudomonadati</taxon>
        <taxon>Acidobacteriota</taxon>
        <taxon>Terriglobia</taxon>
        <taxon>Terriglobales</taxon>
        <taxon>Acidobacteriaceae</taxon>
        <taxon>Chloracidobacterium</taxon>
        <taxon>Chloracidobacterium aggregatum</taxon>
    </lineage>
</organism>
<keyword evidence="2" id="KW-1133">Transmembrane helix</keyword>
<protein>
    <submittedName>
        <fullName evidence="4">MCE family protein</fullName>
    </submittedName>
</protein>
<dbReference type="Proteomes" id="UP000677668">
    <property type="component" value="Chromosome 1"/>
</dbReference>
<feature type="transmembrane region" description="Helical" evidence="2">
    <location>
        <begin position="12"/>
        <end position="31"/>
    </location>
</feature>
<keyword evidence="1" id="KW-0175">Coiled coil</keyword>
<name>A0ABX8AXN5_9BACT</name>
<keyword evidence="2" id="KW-0812">Transmembrane</keyword>
<evidence type="ECO:0000256" key="2">
    <source>
        <dbReference type="SAM" id="Phobius"/>
    </source>
</evidence>
<dbReference type="Pfam" id="PF02470">
    <property type="entry name" value="MlaD"/>
    <property type="match status" value="1"/>
</dbReference>
<dbReference type="PANTHER" id="PTHR33371:SF4">
    <property type="entry name" value="INTERMEMBRANE PHOSPHOLIPID TRANSPORT SYSTEM BINDING PROTEIN MLAD"/>
    <property type="match status" value="1"/>
</dbReference>
<evidence type="ECO:0000313" key="4">
    <source>
        <dbReference type="EMBL" id="QUV93458.1"/>
    </source>
</evidence>
<reference evidence="4 5" key="1">
    <citation type="submission" date="2021-03" db="EMBL/GenBank/DDBJ databases">
        <title>Genomic and phenotypic characterization of Chloracidobacterium isolates provides evidence for multiple species.</title>
        <authorList>
            <person name="Saini M.K."/>
            <person name="Costas A.M.G."/>
            <person name="Tank M."/>
            <person name="Bryant D.A."/>
        </authorList>
    </citation>
    <scope>NUCLEOTIDE SEQUENCE [LARGE SCALE GENOMIC DNA]</scope>
    <source>
        <strain evidence="4 5">N</strain>
    </source>
</reference>
<sequence length="372" mass="40258">MAKKKLSILDLRVGLMTLVAIGVLIATILTISGDLNPFRRELTVRTRLANVDGLRPGAEVRLAGVKVGKVQRIVLLPVPPDQNAAQTVELELALDPVIDGKPAGERVRQDSQVILGSVGLLGDKVVDITPGTLAAAPVKDGDLIGGASETTIRQIISGADDILANFTTLSDSLKQIADKINRGQGTVGRLVSDAELYDNLTRTVAEASRLVQEVRTGQGTAARLINDPRLYDDLDASVRRVEKLLADISDGRGTLGKLATDDRAYQEVLSVLERLDRTSAKLEDAMTRLERGEGTAGRLLRDDKLYREAEQTLVSLNNVLAGLERGDGSAGKLLRDPQLYDNLTATSAQANQLLIDFRQDPKKYLTIRLKLF</sequence>
<evidence type="ECO:0000313" key="5">
    <source>
        <dbReference type="Proteomes" id="UP000677668"/>
    </source>
</evidence>
<evidence type="ECO:0000259" key="3">
    <source>
        <dbReference type="Pfam" id="PF02470"/>
    </source>
</evidence>
<keyword evidence="5" id="KW-1185">Reference proteome</keyword>
<dbReference type="InterPro" id="IPR003399">
    <property type="entry name" value="Mce/MlaD"/>
</dbReference>
<keyword evidence="2" id="KW-0472">Membrane</keyword>
<dbReference type="EMBL" id="CP072642">
    <property type="protein sequence ID" value="QUV93458.1"/>
    <property type="molecule type" value="Genomic_DNA"/>
</dbReference>
<feature type="domain" description="Mce/MlaD" evidence="3">
    <location>
        <begin position="42"/>
        <end position="131"/>
    </location>
</feature>
<evidence type="ECO:0000256" key="1">
    <source>
        <dbReference type="SAM" id="Coils"/>
    </source>
</evidence>
<dbReference type="InterPro" id="IPR052336">
    <property type="entry name" value="MlaD_Phospholipid_Transporter"/>
</dbReference>
<gene>
    <name evidence="4" type="ORF">J8C05_08765</name>
</gene>
<feature type="coiled-coil region" evidence="1">
    <location>
        <begin position="272"/>
        <end position="326"/>
    </location>
</feature>